<evidence type="ECO:0008006" key="3">
    <source>
        <dbReference type="Google" id="ProtNLM"/>
    </source>
</evidence>
<evidence type="ECO:0000313" key="1">
    <source>
        <dbReference type="EMBL" id="CAK0813972.1"/>
    </source>
</evidence>
<organism evidence="1 2">
    <name type="scientific">Prorocentrum cordatum</name>
    <dbReference type="NCBI Taxonomy" id="2364126"/>
    <lineage>
        <taxon>Eukaryota</taxon>
        <taxon>Sar</taxon>
        <taxon>Alveolata</taxon>
        <taxon>Dinophyceae</taxon>
        <taxon>Prorocentrales</taxon>
        <taxon>Prorocentraceae</taxon>
        <taxon>Prorocentrum</taxon>
    </lineage>
</organism>
<feature type="non-terminal residue" evidence="1">
    <location>
        <position position="1"/>
    </location>
</feature>
<dbReference type="Gene3D" id="2.30.30.140">
    <property type="match status" value="1"/>
</dbReference>
<dbReference type="EMBL" id="CAUYUJ010005532">
    <property type="protein sequence ID" value="CAK0813972.1"/>
    <property type="molecule type" value="Genomic_DNA"/>
</dbReference>
<comment type="caution">
    <text evidence="1">The sequence shown here is derived from an EMBL/GenBank/DDBJ whole genome shotgun (WGS) entry which is preliminary data.</text>
</comment>
<dbReference type="Proteomes" id="UP001189429">
    <property type="component" value="Unassembled WGS sequence"/>
</dbReference>
<proteinExistence type="predicted"/>
<name>A0ABN9R7X3_9DINO</name>
<reference evidence="1" key="1">
    <citation type="submission" date="2023-10" db="EMBL/GenBank/DDBJ databases">
        <authorList>
            <person name="Chen Y."/>
            <person name="Shah S."/>
            <person name="Dougan E. K."/>
            <person name="Thang M."/>
            <person name="Chan C."/>
        </authorList>
    </citation>
    <scope>NUCLEOTIDE SEQUENCE [LARGE SCALE GENOMIC DNA]</scope>
</reference>
<protein>
    <recommendedName>
        <fullName evidence="3">Phospholipase B-like</fullName>
    </recommendedName>
</protein>
<keyword evidence="2" id="KW-1185">Reference proteome</keyword>
<evidence type="ECO:0000313" key="2">
    <source>
        <dbReference type="Proteomes" id="UP001189429"/>
    </source>
</evidence>
<feature type="non-terminal residue" evidence="1">
    <location>
        <position position="302"/>
    </location>
</feature>
<gene>
    <name evidence="1" type="ORF">PCOR1329_LOCUS17722</name>
</gene>
<accession>A0ABN9R7X3</accession>
<sequence length="302" mass="34187">AVARRAAMMGPGWTDELAHLVHPSPEGPKWQAKKPGYRGRPLIRLLLDGEDLVHSYAKALFERTGEWTGPLSTGLEKALTFGGWLGGAPDDPEAPEIMTFVGMPADLIESTNPNTVIDGYPEDLRERTGRVLTGEEMDGYHVNEWVRSLQDQDRLITWTRPSTIRGAPRPNNLMKQKSYRDGEPIYMRNLKDIHVLLSQVMGAGTTLRVGEQVEALKQTRLTNGQWLPAKWTPAVVVSANYDGTYDLKFDMKRNEPYHVSRKKNLKSLPCISQKKDWFYKTYGADDMPASYRLYQEMDFAMA</sequence>